<evidence type="ECO:0000313" key="3">
    <source>
        <dbReference type="Proteomes" id="UP000000789"/>
    </source>
</evidence>
<evidence type="ECO:0000313" key="2">
    <source>
        <dbReference type="EMBL" id="ABX31297.1"/>
    </source>
</evidence>
<dbReference type="InterPro" id="IPR052165">
    <property type="entry name" value="Membrane_assoc_protease"/>
</dbReference>
<dbReference type="eggNOG" id="COG1585">
    <property type="taxonomic scope" value="Bacteria"/>
</dbReference>
<name>A9BH67_PETMO</name>
<reference evidence="2" key="1">
    <citation type="submission" date="2007-11" db="EMBL/GenBank/DDBJ databases">
        <title>Complete sequence of Petroga mobilis SJ95.</title>
        <authorList>
            <consortium name="US DOE Joint Genome Institute"/>
            <person name="Copeland A."/>
            <person name="Lucas S."/>
            <person name="Lapidus A."/>
            <person name="Barry K."/>
            <person name="Glavina del Rio T."/>
            <person name="Dalin E."/>
            <person name="Tice H."/>
            <person name="Pitluck S."/>
            <person name="Meincke L."/>
            <person name="Brettin T."/>
            <person name="Bruce D."/>
            <person name="Detter J.C."/>
            <person name="Han C."/>
            <person name="Kuske C.R."/>
            <person name="Schmutz J."/>
            <person name="Larimer F."/>
            <person name="Land M."/>
            <person name="Hauser L."/>
            <person name="Kyrpides N."/>
            <person name="Mikhailova N."/>
            <person name="Noll K."/>
            <person name="Richardson P."/>
        </authorList>
    </citation>
    <scope>NUCLEOTIDE SEQUENCE [LARGE SCALE GENOMIC DNA]</scope>
    <source>
        <strain evidence="2">SJ95</strain>
    </source>
</reference>
<dbReference type="Gene3D" id="2.40.50.140">
    <property type="entry name" value="Nucleic acid-binding proteins"/>
    <property type="match status" value="1"/>
</dbReference>
<keyword evidence="1" id="KW-0812">Transmembrane</keyword>
<keyword evidence="1" id="KW-1133">Transmembrane helix</keyword>
<dbReference type="PANTHER" id="PTHR33507:SF3">
    <property type="entry name" value="INNER MEMBRANE PROTEIN YBBJ"/>
    <property type="match status" value="1"/>
</dbReference>
<dbReference type="PANTHER" id="PTHR33507">
    <property type="entry name" value="INNER MEMBRANE PROTEIN YBBJ"/>
    <property type="match status" value="1"/>
</dbReference>
<proteinExistence type="predicted"/>
<keyword evidence="1" id="KW-0472">Membrane</keyword>
<evidence type="ECO:0000256" key="1">
    <source>
        <dbReference type="SAM" id="Phobius"/>
    </source>
</evidence>
<organism evidence="2 3">
    <name type="scientific">Petrotoga mobilis (strain DSM 10674 / SJ95)</name>
    <dbReference type="NCBI Taxonomy" id="403833"/>
    <lineage>
        <taxon>Bacteria</taxon>
        <taxon>Thermotogati</taxon>
        <taxon>Thermotogota</taxon>
        <taxon>Thermotogae</taxon>
        <taxon>Petrotogales</taxon>
        <taxon>Petrotogaceae</taxon>
        <taxon>Petrotoga</taxon>
    </lineage>
</organism>
<dbReference type="STRING" id="403833.Pmob_0563"/>
<dbReference type="GO" id="GO:0005886">
    <property type="term" value="C:plasma membrane"/>
    <property type="evidence" value="ECO:0007669"/>
    <property type="project" value="TreeGrafter"/>
</dbReference>
<dbReference type="Proteomes" id="UP000000789">
    <property type="component" value="Chromosome"/>
</dbReference>
<protein>
    <submittedName>
        <fullName evidence="2">Uncharacterized protein</fullName>
    </submittedName>
</protein>
<dbReference type="InterPro" id="IPR012340">
    <property type="entry name" value="NA-bd_OB-fold"/>
</dbReference>
<gene>
    <name evidence="2" type="ordered locus">Pmob_0563</name>
</gene>
<keyword evidence="3" id="KW-1185">Reference proteome</keyword>
<sequence length="156" mass="17646">MGQWGVWVIFAIIFAIAEAILPSFFFLWFAIGAGVAAITSLFISSVVLNLLIFLIVSFLLWISTRKIVQNMYKGSSTIKPYQDQFVGMKAKVDKIGDEGRIIVKIKGDEWRAFPEDEENYLINVGDDVIITRKTANFVYIKKINASENNQKKETGE</sequence>
<dbReference type="RefSeq" id="WP_012208401.1">
    <property type="nucleotide sequence ID" value="NC_010003.1"/>
</dbReference>
<dbReference type="KEGG" id="pmo:Pmob_0563"/>
<feature type="transmembrane region" description="Helical" evidence="1">
    <location>
        <begin position="37"/>
        <end position="62"/>
    </location>
</feature>
<feature type="transmembrane region" description="Helical" evidence="1">
    <location>
        <begin position="7"/>
        <end position="31"/>
    </location>
</feature>
<dbReference type="HOGENOM" id="CLU_116732_4_2_0"/>
<dbReference type="AlphaFoldDB" id="A9BH67"/>
<dbReference type="EMBL" id="CP000879">
    <property type="protein sequence ID" value="ABX31297.1"/>
    <property type="molecule type" value="Genomic_DNA"/>
</dbReference>
<dbReference type="SUPFAM" id="SSF141322">
    <property type="entry name" value="NfeD domain-like"/>
    <property type="match status" value="1"/>
</dbReference>
<dbReference type="OrthoDB" id="37442at2"/>
<accession>A9BH67</accession>